<keyword evidence="5" id="KW-1185">Reference proteome</keyword>
<dbReference type="InterPro" id="IPR038765">
    <property type="entry name" value="Papain-like_cys_pep_sf"/>
</dbReference>
<dbReference type="InterPro" id="IPR002931">
    <property type="entry name" value="Transglutaminase-like"/>
</dbReference>
<sequence>MQEAKVQLAAAQASPADQASRRLDRLRTVMQSLNEGQGRAASAADEGALQLRALGPQIQISVRAPAMSAEQRRLHQAQMSAWREELRDLLSQVQADEAATREDLARTRQWLLDRKLPGELLARHDQALRQFEQTAAALRLAAQATEAEMLPALTRALAPLDAQRRQPAAPSRSLPWRAPEPNKRQPADTRSAWFQHLLGSRDVRLAQAGSGLDGIHFEVPPEPSEAPVPADLAETPETQLSPALRAKALELGNNPVQIQNWVRNHIEWQPTWGALQSAQDTLDKRRGNAHDIASLQIALLRAAKIPARYQYGTISLPVAQVQNWLGSLAKPEVAQPLLSQGGIASKSVWSAGHINEVQLEHVWVRAYVNWAPSRGAKAGAASQHVNPVGPLNAWVDIDASYKQYQYSPGLDLKNQVPLDGAALLTAAQQGATVNEAEGWVQNLNQAAIQNQLSSYQNRLKSYIDQQAPNGTVGDVIGRKIVPVFAPPMLAGSLPFRVVFKAQQLSAVPPALQHRFSYRLYASAQDRLDDAPLLSFTEKTSQLVGKRLSLSYVPASQADADLIASYLPKPHADGSPIDPSEFPRSLPAYLIRLKPQIVLDGQVVASTQLGLTMGTPLYGQGGFSQFHDLQQWDLAEDETHSVGNATVFGLSAGGISGAQLNALKLRLEASKTKLQAGDLTGLSGEQITGDLLTATIWSWFAAAESHSRLSQNQAGVVETLGLSYGLFHAQAEPVYSWGLIRKVEFPGVNIDIGHVRLLGWSKNGQAGDWAQYMRLRGQYMSALEHAVPERFFSDRAKCNLVGEPDPKPGLPACPQGISAVKALALAAAQGQRIYTITQKVFQDNPGLVTSHLSAHNWDTRQRVQQALEAGQEVTIHQRPVLQDGWAGAGFVLLDPETGAGRYLIEGGGNGGSVPLLKALAMALGITSAALPFILIAAYISIFLISLIAALAWYLVFCEVDGSGFPSKGDIGNIAWSVMWFSALAGMTVGPIASFVIAVVTSGLQNHACF</sequence>
<gene>
    <name evidence="4" type="ORF">C1O66_04935</name>
</gene>
<comment type="caution">
    <text evidence="4">The sequence shown here is derived from an EMBL/GenBank/DDBJ whole genome shotgun (WGS) entry which is preliminary data.</text>
</comment>
<feature type="region of interest" description="Disordered" evidence="1">
    <location>
        <begin position="1"/>
        <end position="21"/>
    </location>
</feature>
<organism evidence="4 5">
    <name type="scientific">Kinneretia aquatilis</name>
    <dbReference type="NCBI Taxonomy" id="2070761"/>
    <lineage>
        <taxon>Bacteria</taxon>
        <taxon>Pseudomonadati</taxon>
        <taxon>Pseudomonadota</taxon>
        <taxon>Betaproteobacteria</taxon>
        <taxon>Burkholderiales</taxon>
        <taxon>Sphaerotilaceae</taxon>
        <taxon>Roseateles</taxon>
    </lineage>
</organism>
<feature type="compositionally biased region" description="Low complexity" evidence="1">
    <location>
        <begin position="1"/>
        <end position="18"/>
    </location>
</feature>
<dbReference type="Pfam" id="PF01841">
    <property type="entry name" value="Transglut_core"/>
    <property type="match status" value="1"/>
</dbReference>
<feature type="domain" description="Transglutaminase-like" evidence="3">
    <location>
        <begin position="253"/>
        <end position="368"/>
    </location>
</feature>
<protein>
    <submittedName>
        <fullName evidence="4">Transglutaminase</fullName>
    </submittedName>
</protein>
<dbReference type="EMBL" id="POSP01000003">
    <property type="protein sequence ID" value="PND36946.1"/>
    <property type="molecule type" value="Genomic_DNA"/>
</dbReference>
<evidence type="ECO:0000259" key="3">
    <source>
        <dbReference type="Pfam" id="PF01841"/>
    </source>
</evidence>
<feature type="region of interest" description="Disordered" evidence="1">
    <location>
        <begin position="160"/>
        <end position="188"/>
    </location>
</feature>
<proteinExistence type="predicted"/>
<evidence type="ECO:0000313" key="4">
    <source>
        <dbReference type="EMBL" id="PND36946.1"/>
    </source>
</evidence>
<dbReference type="AlphaFoldDB" id="A0A2N8KU17"/>
<evidence type="ECO:0000256" key="1">
    <source>
        <dbReference type="SAM" id="MobiDB-lite"/>
    </source>
</evidence>
<keyword evidence="2" id="KW-0812">Transmembrane</keyword>
<feature type="transmembrane region" description="Helical" evidence="2">
    <location>
        <begin position="928"/>
        <end position="955"/>
    </location>
</feature>
<keyword evidence="2" id="KW-1133">Transmembrane helix</keyword>
<dbReference type="Proteomes" id="UP000235916">
    <property type="component" value="Unassembled WGS sequence"/>
</dbReference>
<evidence type="ECO:0000313" key="5">
    <source>
        <dbReference type="Proteomes" id="UP000235916"/>
    </source>
</evidence>
<reference evidence="4 5" key="1">
    <citation type="submission" date="2018-01" db="EMBL/GenBank/DDBJ databases">
        <title>Draft genome sequence of Paucibacter aquatile CR182 isolated from freshwater of the Nakdong River.</title>
        <authorList>
            <person name="Choi A."/>
            <person name="Chung E.J."/>
        </authorList>
    </citation>
    <scope>NUCLEOTIDE SEQUENCE [LARGE SCALE GENOMIC DNA]</scope>
    <source>
        <strain evidence="4 5">CR182</strain>
    </source>
</reference>
<feature type="transmembrane region" description="Helical" evidence="2">
    <location>
        <begin position="976"/>
        <end position="998"/>
    </location>
</feature>
<dbReference type="Gene3D" id="3.10.620.30">
    <property type="match status" value="1"/>
</dbReference>
<evidence type="ECO:0000256" key="2">
    <source>
        <dbReference type="SAM" id="Phobius"/>
    </source>
</evidence>
<accession>A0A2N8KU17</accession>
<keyword evidence="2" id="KW-0472">Membrane</keyword>
<name>A0A2N8KU17_9BURK</name>
<dbReference type="SUPFAM" id="SSF54001">
    <property type="entry name" value="Cysteine proteinases"/>
    <property type="match status" value="1"/>
</dbReference>